<dbReference type="EC" id="2.7.1.180" evidence="1 10"/>
<keyword evidence="7 10" id="KW-0460">Magnesium</keyword>
<comment type="catalytic activity">
    <reaction evidence="9 10">
        <text>L-threonyl-[protein] + FAD = FMN-L-threonyl-[protein] + AMP + H(+)</text>
        <dbReference type="Rhea" id="RHEA:36847"/>
        <dbReference type="Rhea" id="RHEA-COMP:11060"/>
        <dbReference type="Rhea" id="RHEA-COMP:11061"/>
        <dbReference type="ChEBI" id="CHEBI:15378"/>
        <dbReference type="ChEBI" id="CHEBI:30013"/>
        <dbReference type="ChEBI" id="CHEBI:57692"/>
        <dbReference type="ChEBI" id="CHEBI:74257"/>
        <dbReference type="ChEBI" id="CHEBI:456215"/>
        <dbReference type="EC" id="2.7.1.180"/>
    </reaction>
</comment>
<comment type="caution">
    <text evidence="12">The sequence shown here is derived from an EMBL/GenBank/DDBJ whole genome shotgun (WGS) entry which is preliminary data.</text>
</comment>
<evidence type="ECO:0000256" key="7">
    <source>
        <dbReference type="ARBA" id="ARBA00022842"/>
    </source>
</evidence>
<dbReference type="PANTHER" id="PTHR30040:SF2">
    <property type="entry name" value="FAD:PROTEIN FMN TRANSFERASE"/>
    <property type="match status" value="1"/>
</dbReference>
<evidence type="ECO:0000256" key="1">
    <source>
        <dbReference type="ARBA" id="ARBA00011955"/>
    </source>
</evidence>
<dbReference type="Pfam" id="PF02424">
    <property type="entry name" value="ApbE"/>
    <property type="match status" value="1"/>
</dbReference>
<keyword evidence="13" id="KW-1185">Reference proteome</keyword>
<protein>
    <recommendedName>
        <fullName evidence="2 10">FAD:protein FMN transferase</fullName>
        <ecNumber evidence="1 10">2.7.1.180</ecNumber>
    </recommendedName>
    <alternativeName>
        <fullName evidence="8 10">Flavin transferase</fullName>
    </alternativeName>
</protein>
<comment type="cofactor">
    <cofactor evidence="11">
        <name>Mg(2+)</name>
        <dbReference type="ChEBI" id="CHEBI:18420"/>
    </cofactor>
    <cofactor evidence="11">
        <name>Mn(2+)</name>
        <dbReference type="ChEBI" id="CHEBI:29035"/>
    </cofactor>
    <text evidence="11">Magnesium. Can also use manganese.</text>
</comment>
<dbReference type="RefSeq" id="WP_120239050.1">
    <property type="nucleotide sequence ID" value="NZ_RAPQ01000008.1"/>
</dbReference>
<evidence type="ECO:0000256" key="3">
    <source>
        <dbReference type="ARBA" id="ARBA00022630"/>
    </source>
</evidence>
<dbReference type="AlphaFoldDB" id="A0A419X9L9"/>
<evidence type="ECO:0000313" key="12">
    <source>
        <dbReference type="EMBL" id="RKE04260.1"/>
    </source>
</evidence>
<evidence type="ECO:0000256" key="2">
    <source>
        <dbReference type="ARBA" id="ARBA00016337"/>
    </source>
</evidence>
<reference evidence="12 13" key="1">
    <citation type="submission" date="2018-09" db="EMBL/GenBank/DDBJ databases">
        <title>Genomic Encyclopedia of Archaeal and Bacterial Type Strains, Phase II (KMG-II): from individual species to whole genera.</title>
        <authorList>
            <person name="Goeker M."/>
        </authorList>
    </citation>
    <scope>NUCLEOTIDE SEQUENCE [LARGE SCALE GENOMIC DNA]</scope>
    <source>
        <strain evidence="12 13">DSM 21950</strain>
    </source>
</reference>
<dbReference type="GO" id="GO:0016740">
    <property type="term" value="F:transferase activity"/>
    <property type="evidence" value="ECO:0007669"/>
    <property type="project" value="UniProtKB-UniRule"/>
</dbReference>
<dbReference type="PIRSF" id="PIRSF006268">
    <property type="entry name" value="ApbE"/>
    <property type="match status" value="1"/>
</dbReference>
<dbReference type="PANTHER" id="PTHR30040">
    <property type="entry name" value="THIAMINE BIOSYNTHESIS LIPOPROTEIN APBE"/>
    <property type="match status" value="1"/>
</dbReference>
<evidence type="ECO:0000256" key="10">
    <source>
        <dbReference type="PIRNR" id="PIRNR006268"/>
    </source>
</evidence>
<evidence type="ECO:0000256" key="11">
    <source>
        <dbReference type="PIRSR" id="PIRSR006268-2"/>
    </source>
</evidence>
<evidence type="ECO:0000256" key="6">
    <source>
        <dbReference type="ARBA" id="ARBA00022827"/>
    </source>
</evidence>
<feature type="binding site" evidence="11">
    <location>
        <position position="286"/>
    </location>
    <ligand>
        <name>Mg(2+)</name>
        <dbReference type="ChEBI" id="CHEBI:18420"/>
    </ligand>
</feature>
<gene>
    <name evidence="12" type="ORF">BXY64_1279</name>
</gene>
<evidence type="ECO:0000256" key="5">
    <source>
        <dbReference type="ARBA" id="ARBA00022723"/>
    </source>
</evidence>
<keyword evidence="5 10" id="KW-0479">Metal-binding</keyword>
<evidence type="ECO:0000313" key="13">
    <source>
        <dbReference type="Proteomes" id="UP000284531"/>
    </source>
</evidence>
<accession>A0A419X9L9</accession>
<comment type="similarity">
    <text evidence="10">Belongs to the ApbE family.</text>
</comment>
<feature type="binding site" evidence="11">
    <location>
        <position position="170"/>
    </location>
    <ligand>
        <name>Mg(2+)</name>
        <dbReference type="ChEBI" id="CHEBI:18420"/>
    </ligand>
</feature>
<evidence type="ECO:0000256" key="8">
    <source>
        <dbReference type="ARBA" id="ARBA00031306"/>
    </source>
</evidence>
<evidence type="ECO:0000256" key="9">
    <source>
        <dbReference type="ARBA" id="ARBA00048540"/>
    </source>
</evidence>
<name>A0A419X9L9_9BACT</name>
<sequence>MKQILVISFLLGLSFISHGQNKSHKQVLLLMGSRFEITAISEDATKANKAIEVGINEIKRIEKLISSWDSDSQTSAIVRNAGIKSVQVDRELFNLIRRCKKISHLTHGAFDISYASMDKIWKFDGSMMQMPDSASVAKSVSKINYKDIILDNANTNVFLKKKGMKIGFGAIGKGYAANKALEIMSKMGLDGALVNASGDLITWGRDEDGKDWKIGISNPKEKDQIFSWLSIGETAVVTSGNYEKFVTFNGKRYSHIIDPRTGYPVSGLSSVTIICPNAELADALATSIFVLGAKSGLQLINKLNGIECILVTDDQKMLTSSNLKLEYHKANNQNNTHQIQIGKFNE</sequence>
<keyword evidence="12" id="KW-0449">Lipoprotein</keyword>
<dbReference type="InterPro" id="IPR024932">
    <property type="entry name" value="ApbE"/>
</dbReference>
<feature type="binding site" evidence="11">
    <location>
        <position position="282"/>
    </location>
    <ligand>
        <name>Mg(2+)</name>
        <dbReference type="ChEBI" id="CHEBI:18420"/>
    </ligand>
</feature>
<dbReference type="Gene3D" id="3.10.520.10">
    <property type="entry name" value="ApbE-like domains"/>
    <property type="match status" value="1"/>
</dbReference>
<dbReference type="EMBL" id="RAPQ01000008">
    <property type="protein sequence ID" value="RKE04260.1"/>
    <property type="molecule type" value="Genomic_DNA"/>
</dbReference>
<dbReference type="SUPFAM" id="SSF143631">
    <property type="entry name" value="ApbE-like"/>
    <property type="match status" value="1"/>
</dbReference>
<proteinExistence type="inferred from homology"/>
<dbReference type="OrthoDB" id="9778595at2"/>
<keyword evidence="4 10" id="KW-0808">Transferase</keyword>
<dbReference type="InterPro" id="IPR003374">
    <property type="entry name" value="ApbE-like_sf"/>
</dbReference>
<dbReference type="GO" id="GO:0046872">
    <property type="term" value="F:metal ion binding"/>
    <property type="evidence" value="ECO:0007669"/>
    <property type="project" value="UniProtKB-UniRule"/>
</dbReference>
<organism evidence="12 13">
    <name type="scientific">Marinifilum flexuosum</name>
    <dbReference type="NCBI Taxonomy" id="1117708"/>
    <lineage>
        <taxon>Bacteria</taxon>
        <taxon>Pseudomonadati</taxon>
        <taxon>Bacteroidota</taxon>
        <taxon>Bacteroidia</taxon>
        <taxon>Marinilabiliales</taxon>
        <taxon>Marinifilaceae</taxon>
    </lineage>
</organism>
<keyword evidence="6 10" id="KW-0274">FAD</keyword>
<keyword evidence="3 10" id="KW-0285">Flavoprotein</keyword>
<evidence type="ECO:0000256" key="4">
    <source>
        <dbReference type="ARBA" id="ARBA00022679"/>
    </source>
</evidence>
<dbReference type="Proteomes" id="UP000284531">
    <property type="component" value="Unassembled WGS sequence"/>
</dbReference>